<dbReference type="RefSeq" id="WP_102207188.1">
    <property type="nucleotide sequence ID" value="NZ_NMQI01000347.1"/>
</dbReference>
<protein>
    <recommendedName>
        <fullName evidence="3">(2Fe-2S)-binding protein</fullName>
    </recommendedName>
</protein>
<sequence length="110" mass="12119">MPKVLAQGKTSECMRRANRQKILQQNGIDLYNSGAKVINCRLIGSCSVQLQVEGKASKANWREGQRSLPPHSPIKNLGFACQTQLMGDVKVTNFDGFWGEGSQVVWTPKG</sequence>
<dbReference type="AlphaFoldDB" id="A0A2N6M6R4"/>
<evidence type="ECO:0008006" key="3">
    <source>
        <dbReference type="Google" id="ProtNLM"/>
    </source>
</evidence>
<reference evidence="1 2" key="1">
    <citation type="submission" date="2017-07" db="EMBL/GenBank/DDBJ databases">
        <title>Genomes of Fischerella (Mastigocladus) sp. strains.</title>
        <authorList>
            <person name="Miller S.R."/>
        </authorList>
    </citation>
    <scope>NUCLEOTIDE SEQUENCE [LARGE SCALE GENOMIC DNA]</scope>
    <source>
        <strain evidence="1 2">CCMEE 5330</strain>
    </source>
</reference>
<evidence type="ECO:0000313" key="1">
    <source>
        <dbReference type="EMBL" id="PMB42484.1"/>
    </source>
</evidence>
<organism evidence="1 2">
    <name type="scientific">Fischerella thermalis CCMEE 5330</name>
    <dbReference type="NCBI Taxonomy" id="2019670"/>
    <lineage>
        <taxon>Bacteria</taxon>
        <taxon>Bacillati</taxon>
        <taxon>Cyanobacteriota</taxon>
        <taxon>Cyanophyceae</taxon>
        <taxon>Nostocales</taxon>
        <taxon>Hapalosiphonaceae</taxon>
        <taxon>Fischerella</taxon>
    </lineage>
</organism>
<dbReference type="Proteomes" id="UP000234966">
    <property type="component" value="Unassembled WGS sequence"/>
</dbReference>
<name>A0A2N6M6R4_9CYAN</name>
<gene>
    <name evidence="1" type="ORF">CEN41_15090</name>
</gene>
<dbReference type="EMBL" id="NMQI01000347">
    <property type="protein sequence ID" value="PMB42484.1"/>
    <property type="molecule type" value="Genomic_DNA"/>
</dbReference>
<proteinExistence type="predicted"/>
<comment type="caution">
    <text evidence="1">The sequence shown here is derived from an EMBL/GenBank/DDBJ whole genome shotgun (WGS) entry which is preliminary data.</text>
</comment>
<accession>A0A2N6M6R4</accession>
<evidence type="ECO:0000313" key="2">
    <source>
        <dbReference type="Proteomes" id="UP000234966"/>
    </source>
</evidence>